<keyword evidence="2" id="KW-1185">Reference proteome</keyword>
<dbReference type="Proteomes" id="UP000298663">
    <property type="component" value="Unassembled WGS sequence"/>
</dbReference>
<sequence length="86" mass="10196">MTPLSIFKSTERLHPRDFSTELRNKLSKCVTALFSNIKNVRAFQNNFGKEFNDFLEGHYKQYQMEKYSSQYENLSHYEGLTHAINL</sequence>
<gene>
    <name evidence="1" type="ORF">L596_010742</name>
</gene>
<evidence type="ECO:0000313" key="2">
    <source>
        <dbReference type="Proteomes" id="UP000298663"/>
    </source>
</evidence>
<reference evidence="1 2" key="2">
    <citation type="journal article" date="2019" name="G3 (Bethesda)">
        <title>Hybrid Assembly of the Genome of the Entomopathogenic Nematode Steinernema carpocapsae Identifies the X-Chromosome.</title>
        <authorList>
            <person name="Serra L."/>
            <person name="Macchietto M."/>
            <person name="Macias-Munoz A."/>
            <person name="McGill C.J."/>
            <person name="Rodriguez I.M."/>
            <person name="Rodriguez B."/>
            <person name="Murad R."/>
            <person name="Mortazavi A."/>
        </authorList>
    </citation>
    <scope>NUCLEOTIDE SEQUENCE [LARGE SCALE GENOMIC DNA]</scope>
    <source>
        <strain evidence="1 2">ALL</strain>
    </source>
</reference>
<name>A0A4U5PJF5_STECR</name>
<accession>A0A4U5PJF5</accession>
<organism evidence="1 2">
    <name type="scientific">Steinernema carpocapsae</name>
    <name type="common">Entomopathogenic nematode</name>
    <dbReference type="NCBI Taxonomy" id="34508"/>
    <lineage>
        <taxon>Eukaryota</taxon>
        <taxon>Metazoa</taxon>
        <taxon>Ecdysozoa</taxon>
        <taxon>Nematoda</taxon>
        <taxon>Chromadorea</taxon>
        <taxon>Rhabditida</taxon>
        <taxon>Tylenchina</taxon>
        <taxon>Panagrolaimomorpha</taxon>
        <taxon>Strongyloidoidea</taxon>
        <taxon>Steinernematidae</taxon>
        <taxon>Steinernema</taxon>
    </lineage>
</organism>
<reference evidence="1 2" key="1">
    <citation type="journal article" date="2015" name="Genome Biol.">
        <title>Comparative genomics of Steinernema reveals deeply conserved gene regulatory networks.</title>
        <authorList>
            <person name="Dillman A.R."/>
            <person name="Macchietto M."/>
            <person name="Porter C.F."/>
            <person name="Rogers A."/>
            <person name="Williams B."/>
            <person name="Antoshechkin I."/>
            <person name="Lee M.M."/>
            <person name="Goodwin Z."/>
            <person name="Lu X."/>
            <person name="Lewis E.E."/>
            <person name="Goodrich-Blair H."/>
            <person name="Stock S.P."/>
            <person name="Adams B.J."/>
            <person name="Sternberg P.W."/>
            <person name="Mortazavi A."/>
        </authorList>
    </citation>
    <scope>NUCLEOTIDE SEQUENCE [LARGE SCALE GENOMIC DNA]</scope>
    <source>
        <strain evidence="1 2">ALL</strain>
    </source>
</reference>
<dbReference type="EMBL" id="AZBU02000002">
    <property type="protein sequence ID" value="TKR96768.1"/>
    <property type="molecule type" value="Genomic_DNA"/>
</dbReference>
<comment type="caution">
    <text evidence="1">The sequence shown here is derived from an EMBL/GenBank/DDBJ whole genome shotgun (WGS) entry which is preliminary data.</text>
</comment>
<dbReference type="AlphaFoldDB" id="A0A4U5PJF5"/>
<protein>
    <submittedName>
        <fullName evidence="1">Uncharacterized protein</fullName>
    </submittedName>
</protein>
<proteinExistence type="predicted"/>
<evidence type="ECO:0000313" key="1">
    <source>
        <dbReference type="EMBL" id="TKR96768.1"/>
    </source>
</evidence>